<dbReference type="EMBL" id="CAJNOQ010000894">
    <property type="protein sequence ID" value="CAF0848933.1"/>
    <property type="molecule type" value="Genomic_DNA"/>
</dbReference>
<keyword evidence="1" id="KW-0472">Membrane</keyword>
<feature type="transmembrane region" description="Helical" evidence="1">
    <location>
        <begin position="109"/>
        <end position="132"/>
    </location>
</feature>
<dbReference type="SUPFAM" id="SSF56436">
    <property type="entry name" value="C-type lectin-like"/>
    <property type="match status" value="1"/>
</dbReference>
<comment type="caution">
    <text evidence="2">The sequence shown here is derived from an EMBL/GenBank/DDBJ whole genome shotgun (WGS) entry which is preliminary data.</text>
</comment>
<name>A0A813W6Q1_9BILA</name>
<evidence type="ECO:0000313" key="4">
    <source>
        <dbReference type="Proteomes" id="UP000663829"/>
    </source>
</evidence>
<evidence type="ECO:0008006" key="5">
    <source>
        <dbReference type="Google" id="ProtNLM"/>
    </source>
</evidence>
<protein>
    <recommendedName>
        <fullName evidence="5">EGF-like domain-containing protein</fullName>
    </recommendedName>
</protein>
<keyword evidence="4" id="KW-1185">Reference proteome</keyword>
<gene>
    <name evidence="2" type="ORF">GPM918_LOCUS5967</name>
    <name evidence="3" type="ORF">SRO942_LOCUS5967</name>
</gene>
<evidence type="ECO:0000256" key="1">
    <source>
        <dbReference type="SAM" id="Phobius"/>
    </source>
</evidence>
<organism evidence="2 4">
    <name type="scientific">Didymodactylos carnosus</name>
    <dbReference type="NCBI Taxonomy" id="1234261"/>
    <lineage>
        <taxon>Eukaryota</taxon>
        <taxon>Metazoa</taxon>
        <taxon>Spiralia</taxon>
        <taxon>Gnathifera</taxon>
        <taxon>Rotifera</taxon>
        <taxon>Eurotatoria</taxon>
        <taxon>Bdelloidea</taxon>
        <taxon>Philodinida</taxon>
        <taxon>Philodinidae</taxon>
        <taxon>Didymodactylos</taxon>
    </lineage>
</organism>
<evidence type="ECO:0000313" key="3">
    <source>
        <dbReference type="EMBL" id="CAF3636604.1"/>
    </source>
</evidence>
<dbReference type="CDD" id="cd00037">
    <property type="entry name" value="CLECT"/>
    <property type="match status" value="1"/>
</dbReference>
<dbReference type="OrthoDB" id="10002561at2759"/>
<dbReference type="Proteomes" id="UP000681722">
    <property type="component" value="Unassembled WGS sequence"/>
</dbReference>
<reference evidence="2" key="1">
    <citation type="submission" date="2021-02" db="EMBL/GenBank/DDBJ databases">
        <authorList>
            <person name="Nowell W R."/>
        </authorList>
    </citation>
    <scope>NUCLEOTIDE SEQUENCE</scope>
</reference>
<sequence>MMSDDNYERSIPLSLVLPKSEHELTRISSSIEQLNRIKTESPITTESAENILQVIPLNEVFTNSDDPDININENHCVKVSAYTPPINSQISTESSVPKLKNYFTINSRLFYGLILLIGIIYSIIIISLAVILSRKIASLTNVCPQITYCPMDNSYIVICDILNGTCKCYDPNDNLFGCFSQRYYQQGCYREHECSSKYNLMCNLNMYQCDCISRYYYNGTICLPLSSYGQNCSTIHNYCDSSLNLTCINNQCTCNTNITFWNNHLCETYRSVNSPCDPYSTITSGCKAPLICDNTTYSCQCSSSSSSYFDGTVCLSYGSYLKPCYNSSFCLPSTLLQCVYGVCQCDDYSYWSGNYCLSPKIVQLNVSCTDQSACEYDYGLKCVNNICSCELNSYWTSGNYCDTQATFGERCQNKNCTTCSQCVSYTNLYCSNSTNVCTCPQNYFWDGFVCQQQRLFQSFCGVDDTWCRNDLGLKCLNYLCSCAVCSTCFWDGIRCRDCPTSWQIVNATNATRSRVYCYNRVNSYLDWTHSSLACLNVTSFFGPTSHLVYIDDNQELSNVATFATSSYYDIFIGHKYSSNTSQWFLGNGTVSPTMQFCASVPTSFTTDQCARILIGSTCITNIMCSTWTSRFVCELD</sequence>
<keyword evidence="1" id="KW-0812">Transmembrane</keyword>
<keyword evidence="1" id="KW-1133">Transmembrane helix</keyword>
<dbReference type="AlphaFoldDB" id="A0A813W6Q1"/>
<dbReference type="EMBL" id="CAJOBC010000894">
    <property type="protein sequence ID" value="CAF3636604.1"/>
    <property type="molecule type" value="Genomic_DNA"/>
</dbReference>
<proteinExistence type="predicted"/>
<dbReference type="InterPro" id="IPR016187">
    <property type="entry name" value="CTDL_fold"/>
</dbReference>
<accession>A0A813W6Q1</accession>
<dbReference type="Proteomes" id="UP000663829">
    <property type="component" value="Unassembled WGS sequence"/>
</dbReference>
<evidence type="ECO:0000313" key="2">
    <source>
        <dbReference type="EMBL" id="CAF0848933.1"/>
    </source>
</evidence>